<proteinExistence type="inferred from homology"/>
<gene>
    <name evidence="9" type="ORF">brsh051_07910</name>
</gene>
<keyword evidence="4 7" id="KW-0812">Transmembrane</keyword>
<accession>A0AAN0K679</accession>
<keyword evidence="6 7" id="KW-0472">Membrane</keyword>
<evidence type="ECO:0000256" key="7">
    <source>
        <dbReference type="RuleBase" id="RU363032"/>
    </source>
</evidence>
<dbReference type="InterPro" id="IPR035906">
    <property type="entry name" value="MetI-like_sf"/>
</dbReference>
<dbReference type="EMBL" id="AP028056">
    <property type="protein sequence ID" value="BEH01510.1"/>
    <property type="molecule type" value="Genomic_DNA"/>
</dbReference>
<dbReference type="PROSITE" id="PS50928">
    <property type="entry name" value="ABC_TM1"/>
    <property type="match status" value="1"/>
</dbReference>
<dbReference type="InterPro" id="IPR000515">
    <property type="entry name" value="MetI-like"/>
</dbReference>
<dbReference type="AlphaFoldDB" id="A0AAN0K679"/>
<evidence type="ECO:0000256" key="3">
    <source>
        <dbReference type="ARBA" id="ARBA00022475"/>
    </source>
</evidence>
<dbReference type="Proteomes" id="UP001431656">
    <property type="component" value="Chromosome"/>
</dbReference>
<evidence type="ECO:0000256" key="1">
    <source>
        <dbReference type="ARBA" id="ARBA00004651"/>
    </source>
</evidence>
<dbReference type="CDD" id="cd06261">
    <property type="entry name" value="TM_PBP2"/>
    <property type="match status" value="1"/>
</dbReference>
<feature type="transmembrane region" description="Helical" evidence="7">
    <location>
        <begin position="86"/>
        <end position="112"/>
    </location>
</feature>
<keyword evidence="2 7" id="KW-0813">Transport</keyword>
<evidence type="ECO:0000313" key="9">
    <source>
        <dbReference type="EMBL" id="BEH01510.1"/>
    </source>
</evidence>
<keyword evidence="5 7" id="KW-1133">Transmembrane helix</keyword>
<evidence type="ECO:0000313" key="10">
    <source>
        <dbReference type="Proteomes" id="UP001431656"/>
    </source>
</evidence>
<protein>
    <submittedName>
        <fullName evidence="9">ABC transporter permease</fullName>
    </submittedName>
</protein>
<comment type="similarity">
    <text evidence="7">Belongs to the binding-protein-dependent transport system permease family.</text>
</comment>
<feature type="transmembrane region" description="Helical" evidence="7">
    <location>
        <begin position="253"/>
        <end position="274"/>
    </location>
</feature>
<dbReference type="PANTHER" id="PTHR43386">
    <property type="entry name" value="OLIGOPEPTIDE TRANSPORT SYSTEM PERMEASE PROTEIN APPC"/>
    <property type="match status" value="1"/>
</dbReference>
<sequence>MSYELTLPRASVAGQILQRVTWPRLLAGLTVAALMAYAIVVPLVNVVPLTDVAYQTGAQPPSVAHLFGTDLAGRDLFVRCAYGLRISILVALVGALSAIVIGSAVGVTCGLIGGRFDRWTMRVVDGFNSLPHLLLGIVIAATFRGSLLAIIMVVALTHWPQSARLTRAEMLAVGVRDHYRAAITQGFTRAQLLRYHALPRLANQLSVAFGLLIPHAIWHESTLTFLGLGLPPHQPSLGSLLNLGQQALLTGSWWTLAAPAGLLVVTTVAITALIKPKEQHHG</sequence>
<dbReference type="RefSeq" id="WP_286267780.1">
    <property type="nucleotide sequence ID" value="NZ_AP028056.1"/>
</dbReference>
<evidence type="ECO:0000256" key="4">
    <source>
        <dbReference type="ARBA" id="ARBA00022692"/>
    </source>
</evidence>
<evidence type="ECO:0000256" key="5">
    <source>
        <dbReference type="ARBA" id="ARBA00022989"/>
    </source>
</evidence>
<evidence type="ECO:0000259" key="8">
    <source>
        <dbReference type="PROSITE" id="PS50928"/>
    </source>
</evidence>
<dbReference type="SUPFAM" id="SSF161098">
    <property type="entry name" value="MetI-like"/>
    <property type="match status" value="1"/>
</dbReference>
<keyword evidence="10" id="KW-1185">Reference proteome</keyword>
<keyword evidence="3" id="KW-1003">Cell membrane</keyword>
<evidence type="ECO:0000256" key="2">
    <source>
        <dbReference type="ARBA" id="ARBA00022448"/>
    </source>
</evidence>
<comment type="subcellular location">
    <subcellularLocation>
        <location evidence="1 7">Cell membrane</location>
        <topology evidence="1 7">Multi-pass membrane protein</topology>
    </subcellularLocation>
</comment>
<dbReference type="GO" id="GO:0005886">
    <property type="term" value="C:plasma membrane"/>
    <property type="evidence" value="ECO:0007669"/>
    <property type="project" value="UniProtKB-SubCell"/>
</dbReference>
<name>A0AAN0K679_9ACTN</name>
<feature type="transmembrane region" description="Helical" evidence="7">
    <location>
        <begin position="25"/>
        <end position="44"/>
    </location>
</feature>
<feature type="domain" description="ABC transmembrane type-1" evidence="8">
    <location>
        <begin position="84"/>
        <end position="274"/>
    </location>
</feature>
<dbReference type="GO" id="GO:0055085">
    <property type="term" value="P:transmembrane transport"/>
    <property type="evidence" value="ECO:0007669"/>
    <property type="project" value="InterPro"/>
</dbReference>
<dbReference type="InterPro" id="IPR050366">
    <property type="entry name" value="BP-dependent_transpt_permease"/>
</dbReference>
<dbReference type="Pfam" id="PF00528">
    <property type="entry name" value="BPD_transp_1"/>
    <property type="match status" value="1"/>
</dbReference>
<organism evidence="9 10">
    <name type="scientific">Brooklawnia propionicigenes</name>
    <dbReference type="NCBI Taxonomy" id="3041175"/>
    <lineage>
        <taxon>Bacteria</taxon>
        <taxon>Bacillati</taxon>
        <taxon>Actinomycetota</taxon>
        <taxon>Actinomycetes</taxon>
        <taxon>Propionibacteriales</taxon>
        <taxon>Propionibacteriaceae</taxon>
        <taxon>Brooklawnia</taxon>
    </lineage>
</organism>
<feature type="transmembrane region" description="Helical" evidence="7">
    <location>
        <begin position="133"/>
        <end position="156"/>
    </location>
</feature>
<dbReference type="KEGG" id="broo:brsh051_07910"/>
<dbReference type="PANTHER" id="PTHR43386:SF23">
    <property type="entry name" value="ABC TRANSPORTER"/>
    <property type="match status" value="1"/>
</dbReference>
<evidence type="ECO:0000256" key="6">
    <source>
        <dbReference type="ARBA" id="ARBA00023136"/>
    </source>
</evidence>
<dbReference type="Gene3D" id="1.10.3720.10">
    <property type="entry name" value="MetI-like"/>
    <property type="match status" value="1"/>
</dbReference>
<reference evidence="9" key="1">
    <citation type="journal article" date="2024" name="Int. J. Syst. Evol. Microbiol.">
        <title>Brooklawnia propionicigenes sp. nov., a facultatively anaerobic, propionate-producing bacterium isolated from a methanogenic reactor treating waste from cattle farms.</title>
        <authorList>
            <person name="Akita Y."/>
            <person name="Ueki A."/>
            <person name="Tonouchi A."/>
            <person name="Sugawara Y."/>
            <person name="Honma S."/>
            <person name="Kaku N."/>
            <person name="Ueki K."/>
        </authorList>
    </citation>
    <scope>NUCLEOTIDE SEQUENCE</scope>
    <source>
        <strain evidence="9">SH051</strain>
    </source>
</reference>